<proteinExistence type="predicted"/>
<organism evidence="2 3">
    <name type="scientific">Pseudomonas chlororaphis</name>
    <dbReference type="NCBI Taxonomy" id="587753"/>
    <lineage>
        <taxon>Bacteria</taxon>
        <taxon>Pseudomonadati</taxon>
        <taxon>Pseudomonadota</taxon>
        <taxon>Gammaproteobacteria</taxon>
        <taxon>Pseudomonadales</taxon>
        <taxon>Pseudomonadaceae</taxon>
        <taxon>Pseudomonas</taxon>
    </lineage>
</organism>
<dbReference type="OrthoDB" id="9815944at2"/>
<name>A0A0A6DF58_9PSED</name>
<evidence type="ECO:0000313" key="3">
    <source>
        <dbReference type="Proteomes" id="UP000030564"/>
    </source>
</evidence>
<dbReference type="InterPro" id="IPR030974">
    <property type="entry name" value="Restrict_AAA"/>
</dbReference>
<dbReference type="InterPro" id="IPR003959">
    <property type="entry name" value="ATPase_AAA_core"/>
</dbReference>
<dbReference type="SUPFAM" id="SSF52540">
    <property type="entry name" value="P-loop containing nucleoside triphosphate hydrolases"/>
    <property type="match status" value="1"/>
</dbReference>
<reference evidence="2 3" key="1">
    <citation type="submission" date="2014-10" db="EMBL/GenBank/DDBJ databases">
        <title>Draft genome sequence of Pseudomonas chlororaphis EA105.</title>
        <authorList>
            <person name="McCully L.M."/>
            <person name="Bitzer A.S."/>
            <person name="Spence C."/>
            <person name="Bais H."/>
            <person name="Silby M.W."/>
        </authorList>
    </citation>
    <scope>NUCLEOTIDE SEQUENCE [LARGE SCALE GENOMIC DNA]</scope>
    <source>
        <strain evidence="2 3">EA105</strain>
    </source>
</reference>
<dbReference type="InterPro" id="IPR027417">
    <property type="entry name" value="P-loop_NTPase"/>
</dbReference>
<evidence type="ECO:0000259" key="1">
    <source>
        <dbReference type="SMART" id="SM00382"/>
    </source>
</evidence>
<sequence length="533" mass="60548">MRIIRIKISEAASCGGLLDGMDIELLRPRNSEGDAEFLPVCLLGKNGTGKSQFLQILAEIFQAAWHEHSPSEEMTAANPELLFEIIYEVTLNNGEVKRVRLSRSRETSGRIGKIIMEVKVGSEYDIILNNSAPEFGVYLPPLIVAYTSGDNETLSLPFYFSRSGYASSVTSAARTNAKKVVPNNRLVMLDYSTHLEVLVSNVTLGSDKLRHELVKHANLSALHSFRLVIQLNHPKAPKIRGKNPNRKGVQLTDELERYIEQLCKSATCWEYEPNNEIYTLDYFVNDENRKAFGSFWETAADLYRSLHKLAMLNDLMIPKSARERVRKNINTRKFASRLPEPQDEMKVFKIEEVRFHKASTSGSTSNVDYVSLSDGEHQQAQIFGIIAMFRASNTLFLLDEPESHFNPQWRAKLITRLTELPVQGLGEQEFILTTHAPFVPSDMHREQIRIFTKEDETLSACKPEIETFGATYDSILSHCFRVDPPISELAREKIEELKRTASAEEIEREMPRIGSSVEKALLADHLFELKRKN</sequence>
<dbReference type="PANTHER" id="PTHR43581">
    <property type="entry name" value="ATP/GTP PHOSPHATASE"/>
    <property type="match status" value="1"/>
</dbReference>
<dbReference type="InterPro" id="IPR051396">
    <property type="entry name" value="Bact_Antivir_Def_Nuclease"/>
</dbReference>
<dbReference type="PATRIC" id="fig|587753.9.peg.3490"/>
<dbReference type="PANTHER" id="PTHR43581:SF2">
    <property type="entry name" value="EXCINUCLEASE ATPASE SUBUNIT"/>
    <property type="match status" value="1"/>
</dbReference>
<dbReference type="SMART" id="SM00382">
    <property type="entry name" value="AAA"/>
    <property type="match status" value="1"/>
</dbReference>
<feature type="domain" description="AAA+ ATPase" evidence="1">
    <location>
        <begin position="36"/>
        <end position="456"/>
    </location>
</feature>
<dbReference type="InterPro" id="IPR003593">
    <property type="entry name" value="AAA+_ATPase"/>
</dbReference>
<gene>
    <name evidence="2" type="ORF">NZ35_06800</name>
</gene>
<accession>A0A0A6DF58</accession>
<dbReference type="Proteomes" id="UP000030564">
    <property type="component" value="Unassembled WGS sequence"/>
</dbReference>
<dbReference type="AlphaFoldDB" id="A0A0A6DF58"/>
<protein>
    <recommendedName>
        <fullName evidence="1">AAA+ ATPase domain-containing protein</fullName>
    </recommendedName>
</protein>
<dbReference type="NCBIfam" id="TIGR04435">
    <property type="entry name" value="restrict_AAA_1"/>
    <property type="match status" value="1"/>
</dbReference>
<dbReference type="GO" id="GO:0005524">
    <property type="term" value="F:ATP binding"/>
    <property type="evidence" value="ECO:0007669"/>
    <property type="project" value="InterPro"/>
</dbReference>
<dbReference type="EMBL" id="JSFK01000003">
    <property type="protein sequence ID" value="KHA73810.1"/>
    <property type="molecule type" value="Genomic_DNA"/>
</dbReference>
<dbReference type="Gene3D" id="3.40.50.300">
    <property type="entry name" value="P-loop containing nucleotide triphosphate hydrolases"/>
    <property type="match status" value="1"/>
</dbReference>
<evidence type="ECO:0000313" key="2">
    <source>
        <dbReference type="EMBL" id="KHA73810.1"/>
    </source>
</evidence>
<dbReference type="Pfam" id="PF13304">
    <property type="entry name" value="AAA_21"/>
    <property type="match status" value="1"/>
</dbReference>
<comment type="caution">
    <text evidence="2">The sequence shown here is derived from an EMBL/GenBank/DDBJ whole genome shotgun (WGS) entry which is preliminary data.</text>
</comment>
<dbReference type="GO" id="GO:0016887">
    <property type="term" value="F:ATP hydrolysis activity"/>
    <property type="evidence" value="ECO:0007669"/>
    <property type="project" value="InterPro"/>
</dbReference>